<organism evidence="1 2">
    <name type="scientific">Persea americana</name>
    <name type="common">Avocado</name>
    <dbReference type="NCBI Taxonomy" id="3435"/>
    <lineage>
        <taxon>Eukaryota</taxon>
        <taxon>Viridiplantae</taxon>
        <taxon>Streptophyta</taxon>
        <taxon>Embryophyta</taxon>
        <taxon>Tracheophyta</taxon>
        <taxon>Spermatophyta</taxon>
        <taxon>Magnoliopsida</taxon>
        <taxon>Magnoliidae</taxon>
        <taxon>Laurales</taxon>
        <taxon>Lauraceae</taxon>
        <taxon>Persea</taxon>
    </lineage>
</organism>
<accession>A0ACC2MRG5</accession>
<comment type="caution">
    <text evidence="1">The sequence shown here is derived from an EMBL/GenBank/DDBJ whole genome shotgun (WGS) entry which is preliminary data.</text>
</comment>
<gene>
    <name evidence="1" type="ORF">MRB53_001375</name>
</gene>
<keyword evidence="2" id="KW-1185">Reference proteome</keyword>
<protein>
    <submittedName>
        <fullName evidence="1">Uncharacterized protein</fullName>
    </submittedName>
</protein>
<reference evidence="1 2" key="1">
    <citation type="journal article" date="2022" name="Hortic Res">
        <title>A haplotype resolved chromosomal level avocado genome allows analysis of novel avocado genes.</title>
        <authorList>
            <person name="Nath O."/>
            <person name="Fletcher S.J."/>
            <person name="Hayward A."/>
            <person name="Shaw L.M."/>
            <person name="Masouleh A.K."/>
            <person name="Furtado A."/>
            <person name="Henry R.J."/>
            <person name="Mitter N."/>
        </authorList>
    </citation>
    <scope>NUCLEOTIDE SEQUENCE [LARGE SCALE GENOMIC DNA]</scope>
    <source>
        <strain evidence="2">cv. Hass</strain>
    </source>
</reference>
<sequence>MAKDEDSGSPGWTASYFMQTTEDVARAVAAAATAATIRSPRPSVVFSSKEENSSSQLQKLQRQVTRVLKGFSSPPEVKRGLYNPEVLTSQKRQWASFQLQTLDQRSVKEPSRFFESMVVVGLHPNTNIQALQKQIYDKKSDGSKKLRTAPSFQHRSNDDTNLEPQVLFAYPPEKQLPLTYKDLLSFCFPGGVEVHAVERTPSMSELNEILLGQEQLKRSDQSFVFRLQVADDSTLYGCCVLVEEVVQKPSGLISMISDERPFYSSLNRLVITTPRCYCIISRLPFFELHFGILKSIFTEERLERLTKSITMLDLESSEHHDKEEEVQKSGYCSQRDNYIEDLPTGPTDGSEISEESSPSRRIAEHGCDQEHQMLEMDLGPSREAVGSDMNSHTNSESDRLMTTSESGAAMWISNGHDIQVDEVTRNKQTTDKRSTETVFPLLRCHQYESSESSTSIQGSPCEERNFRSDMDEGEMNEASSSGREDFGDHTDILEWAKANHHGSLQIICEYYRMRCPVRGSTLTFHPLEHLHPLEFHRPGETVLHIADSTIDLRTCSTSLEVAEAHGALSAEEEATALSVWTVACICGNLRLEHVLTMFAAALLEKQIVVVCSNLGVLSALVLSIVPLIRPYQWQSLLMPVLPNDMLDFLDAPVPYVVGVKNKSTEVQSKLSNVILIDANKNQVKSPTIPQLPQHKELLSSLSPYHAKLVGESYLARKRPVYECTDTQVEAAKGFLAVLRSYLDSLCSNLRSHTITNVQSNNDKVSLLLKESFIDSYPSRDRPFMKLFVDTQLFSVHTDLVEASRERTVELVTGGIKMTYVP</sequence>
<dbReference type="Proteomes" id="UP001234297">
    <property type="component" value="Chromosome 1"/>
</dbReference>
<dbReference type="EMBL" id="CM056809">
    <property type="protein sequence ID" value="KAJ8648352.1"/>
    <property type="molecule type" value="Genomic_DNA"/>
</dbReference>
<evidence type="ECO:0000313" key="1">
    <source>
        <dbReference type="EMBL" id="KAJ8648352.1"/>
    </source>
</evidence>
<proteinExistence type="predicted"/>
<name>A0ACC2MRG5_PERAE</name>
<evidence type="ECO:0000313" key="2">
    <source>
        <dbReference type="Proteomes" id="UP001234297"/>
    </source>
</evidence>